<evidence type="ECO:0000313" key="2">
    <source>
        <dbReference type="EMBL" id="ESO08576.1"/>
    </source>
</evidence>
<feature type="compositionally biased region" description="Acidic residues" evidence="1">
    <location>
        <begin position="552"/>
        <end position="568"/>
    </location>
</feature>
<feature type="region of interest" description="Disordered" evidence="1">
    <location>
        <begin position="95"/>
        <end position="167"/>
    </location>
</feature>
<organism evidence="3 4">
    <name type="scientific">Helobdella robusta</name>
    <name type="common">Californian leech</name>
    <dbReference type="NCBI Taxonomy" id="6412"/>
    <lineage>
        <taxon>Eukaryota</taxon>
        <taxon>Metazoa</taxon>
        <taxon>Spiralia</taxon>
        <taxon>Lophotrochozoa</taxon>
        <taxon>Annelida</taxon>
        <taxon>Clitellata</taxon>
        <taxon>Hirudinea</taxon>
        <taxon>Rhynchobdellida</taxon>
        <taxon>Glossiphoniidae</taxon>
        <taxon>Helobdella</taxon>
    </lineage>
</organism>
<dbReference type="CTD" id="20202834"/>
<evidence type="ECO:0000313" key="3">
    <source>
        <dbReference type="EnsemblMetazoa" id="HelroP169451"/>
    </source>
</evidence>
<evidence type="ECO:0000256" key="1">
    <source>
        <dbReference type="SAM" id="MobiDB-lite"/>
    </source>
</evidence>
<accession>T1F1Y4</accession>
<dbReference type="EMBL" id="KB096080">
    <property type="protein sequence ID" value="ESO08576.1"/>
    <property type="molecule type" value="Genomic_DNA"/>
</dbReference>
<keyword evidence="4" id="KW-1185">Reference proteome</keyword>
<feature type="compositionally biased region" description="Low complexity" evidence="1">
    <location>
        <begin position="586"/>
        <end position="596"/>
    </location>
</feature>
<dbReference type="InParanoid" id="T1F1Y4"/>
<feature type="compositionally biased region" description="Low complexity" evidence="1">
    <location>
        <begin position="138"/>
        <end position="164"/>
    </location>
</feature>
<dbReference type="KEGG" id="hro:HELRODRAFT_169451"/>
<dbReference type="EMBL" id="AMQM01003288">
    <property type="status" value="NOT_ANNOTATED_CDS"/>
    <property type="molecule type" value="Genomic_DNA"/>
</dbReference>
<dbReference type="HOGENOM" id="CLU_273876_0_0_1"/>
<feature type="region of interest" description="Disordered" evidence="1">
    <location>
        <begin position="449"/>
        <end position="519"/>
    </location>
</feature>
<dbReference type="AlphaFoldDB" id="T1F1Y4"/>
<feature type="compositionally biased region" description="Acidic residues" evidence="1">
    <location>
        <begin position="498"/>
        <end position="512"/>
    </location>
</feature>
<dbReference type="Proteomes" id="UP000015101">
    <property type="component" value="Unassembled WGS sequence"/>
</dbReference>
<feature type="compositionally biased region" description="Low complexity" evidence="1">
    <location>
        <begin position="384"/>
        <end position="410"/>
    </location>
</feature>
<sequence>MAKAYGKSRSLRITSIRKLKTFLLETGLQIIQICLNEEKLNQQAVYDETFEVRMKLIFFVQFFKLSILSVFMKIINKLQQQQQIIGHKKHPHLPTFSFPSTSSSTSSSSSSTTTSYGRFVTNQTQAANIKTPNGHAGSNQNSYNDSNYNSSNDSSNNNKSNVDSCHTKRDKDVNTHINANFSSTGNHSLNNIKSSSYNFAYKLNSASNNFENSKISHETNNDMKYLNSSNKTNPTESHLTNEERSKMLEPTEVTNKNHVSSTDNVNNKSISLPNSVPTGLDKYEFLAENNLKSNSQVHSDNKHTISNYKHQETNDKIISNNNTPKSEHCSNVVNLINKHHPNNTLANCMNSSNQRTSGMNLSSTSTVSLQTLQLNERHSTTTLLATSSTISSTTSSTTSSLVTSSTTSSSKLNKKQQLYERLVRAEEIKNRIKKRMKRSAEVFEDDGISRCKSHSDDDDNSSTADSDGEIKRKRHKTDNAAQLKRTHDNIWSHVENVSDSDDNDENEEEDETNDRCSYKNLLNSALPQLTYYINLENNGKVKNECNDMEKDREEEEEDDDGNNGDDGGDEKRGEMKTIQNKNCSVNNNNNTIISNNDNDDDGNNNNNNNNSDSNNNNNNNINNHFQNLSPVSTATTHYTTASQQTTADSLHGTSVGNVRLVENITTETSSSTLETLLSTSSSNSLPFLLSSSSSSAASLSTAATAEATAATTKATAAVATSSSVHATNTSINVQYNIIPKAEIDDYDQYHLYYARSNNKQSDTKRSYIEELYGISDQNKFSTSKTHHFDSNSGNFCLTSRNDNSYNAVDNDVYYFTSNERRENDNIAEQRQTNTAIYDKGGAIENIETIFQRCNNNKHVNKLIATGSKKTNNYTTNINANHVTSNNADSLQALADTACLYNSLKMELTKVCNDLLKSTLIERALRKRVKLLNERKNEIIALLWLQSGHDNSAYEVQDDEEDGDNDNRHSDNQVVISNIIKTHTNNYNINKNINNSISPNFNYVNLIHVDDFNKRLKLLNQTNINGILVNKRDNNNNLSFQHTTNISNNDNITTITSMERINSIEHTNVHYKEIITNHSDNYIKSINLSTKRNNIINNNINNTIDVSNTTNTNQTSVVDDVNLARKYPDPPPAHTHKYKTEVYTRLDEVRLLEAHVNKTSFNGCSYYARRIIKN</sequence>
<reference evidence="4" key="1">
    <citation type="submission" date="2012-12" db="EMBL/GenBank/DDBJ databases">
        <authorList>
            <person name="Hellsten U."/>
            <person name="Grimwood J."/>
            <person name="Chapman J.A."/>
            <person name="Shapiro H."/>
            <person name="Aerts A."/>
            <person name="Otillar R.P."/>
            <person name="Terry A.Y."/>
            <person name="Boore J.L."/>
            <person name="Simakov O."/>
            <person name="Marletaz F."/>
            <person name="Cho S.-J."/>
            <person name="Edsinger-Gonzales E."/>
            <person name="Havlak P."/>
            <person name="Kuo D.-H."/>
            <person name="Larsson T."/>
            <person name="Lv J."/>
            <person name="Arendt D."/>
            <person name="Savage R."/>
            <person name="Osoegawa K."/>
            <person name="de Jong P."/>
            <person name="Lindberg D.R."/>
            <person name="Seaver E.C."/>
            <person name="Weisblat D.A."/>
            <person name="Putnam N.H."/>
            <person name="Grigoriev I.V."/>
            <person name="Rokhsar D.S."/>
        </authorList>
    </citation>
    <scope>NUCLEOTIDE SEQUENCE</scope>
</reference>
<feature type="compositionally biased region" description="Low complexity" evidence="1">
    <location>
        <begin position="95"/>
        <end position="115"/>
    </location>
</feature>
<dbReference type="GeneID" id="20202834"/>
<reference evidence="3" key="3">
    <citation type="submission" date="2015-06" db="UniProtKB">
        <authorList>
            <consortium name="EnsemblMetazoa"/>
        </authorList>
    </citation>
    <scope>IDENTIFICATION</scope>
</reference>
<name>T1F1Y4_HELRO</name>
<feature type="compositionally biased region" description="Low complexity" evidence="1">
    <location>
        <begin position="603"/>
        <end position="623"/>
    </location>
</feature>
<feature type="region of interest" description="Disordered" evidence="1">
    <location>
        <begin position="384"/>
        <end position="415"/>
    </location>
</feature>
<gene>
    <name evidence="3" type="primary">20202834</name>
    <name evidence="2" type="ORF">HELRODRAFT_169451</name>
</gene>
<dbReference type="RefSeq" id="XP_009013506.1">
    <property type="nucleotide sequence ID" value="XM_009015258.1"/>
</dbReference>
<reference evidence="2 4" key="2">
    <citation type="journal article" date="2013" name="Nature">
        <title>Insights into bilaterian evolution from three spiralian genomes.</title>
        <authorList>
            <person name="Simakov O."/>
            <person name="Marletaz F."/>
            <person name="Cho S.J."/>
            <person name="Edsinger-Gonzales E."/>
            <person name="Havlak P."/>
            <person name="Hellsten U."/>
            <person name="Kuo D.H."/>
            <person name="Larsson T."/>
            <person name="Lv J."/>
            <person name="Arendt D."/>
            <person name="Savage R."/>
            <person name="Osoegawa K."/>
            <person name="de Jong P."/>
            <person name="Grimwood J."/>
            <person name="Chapman J.A."/>
            <person name="Shapiro H."/>
            <person name="Aerts A."/>
            <person name="Otillar R.P."/>
            <person name="Terry A.Y."/>
            <person name="Boore J.L."/>
            <person name="Grigoriev I.V."/>
            <person name="Lindberg D.R."/>
            <person name="Seaver E.C."/>
            <person name="Weisblat D.A."/>
            <person name="Putnam N.H."/>
            <person name="Rokhsar D.S."/>
        </authorList>
    </citation>
    <scope>NUCLEOTIDE SEQUENCE</scope>
</reference>
<evidence type="ECO:0000313" key="4">
    <source>
        <dbReference type="Proteomes" id="UP000015101"/>
    </source>
</evidence>
<dbReference type="EnsemblMetazoa" id="HelroT169451">
    <property type="protein sequence ID" value="HelroP169451"/>
    <property type="gene ID" value="HelroG169451"/>
</dbReference>
<protein>
    <submittedName>
        <fullName evidence="2 3">Uncharacterized protein</fullName>
    </submittedName>
</protein>
<feature type="compositionally biased region" description="Polar residues" evidence="1">
    <location>
        <begin position="120"/>
        <end position="131"/>
    </location>
</feature>
<feature type="compositionally biased region" description="Low complexity" evidence="1">
    <location>
        <begin position="632"/>
        <end position="647"/>
    </location>
</feature>
<feature type="region of interest" description="Disordered" evidence="1">
    <location>
        <begin position="543"/>
        <end position="654"/>
    </location>
</feature>
<proteinExistence type="predicted"/>